<dbReference type="PANTHER" id="PTHR42194:SF1">
    <property type="entry name" value="UPF0276 PROTEIN HI_1600"/>
    <property type="match status" value="1"/>
</dbReference>
<sequence>MRNAHSKVKLPLIGVGLRHVHYREALASVSNIDFVEIHAENFFAEGGITQVLLEDIKDKYRISLHATSMGLGSAHEMPEKHLEKLKSLVNNVKPILLSDHACFSWGQLEDLTVHAGDLLPVPFNEESLTAMAVNVDRVQTAFNQQILVENLSAYITPVGSTMSETEFLSSLCQKSNCKLLLDLNNLMVNATNENVEHPLDFVISWLANIPTNLVGEIHLAGCSPIGELGIMIDDHAQPVSNEVWQLYRYALKRFGAIPTLIEWDLDLPSWDELVEQADRAREIASEVLSHA</sequence>
<dbReference type="SUPFAM" id="SSF51658">
    <property type="entry name" value="Xylose isomerase-like"/>
    <property type="match status" value="1"/>
</dbReference>
<dbReference type="InterPro" id="IPR036237">
    <property type="entry name" value="Xyl_isomerase-like_sf"/>
</dbReference>
<evidence type="ECO:0000313" key="1">
    <source>
        <dbReference type="EMBL" id="NMP31293.1"/>
    </source>
</evidence>
<protein>
    <submittedName>
        <fullName evidence="1">DUF692 domain-containing protein</fullName>
    </submittedName>
</protein>
<accession>A0A7Y0Q6E8</accession>
<evidence type="ECO:0000313" key="2">
    <source>
        <dbReference type="Proteomes" id="UP000568664"/>
    </source>
</evidence>
<dbReference type="Pfam" id="PF05114">
    <property type="entry name" value="MbnB_TglH_ChrH"/>
    <property type="match status" value="1"/>
</dbReference>
<proteinExistence type="predicted"/>
<keyword evidence="2" id="KW-1185">Reference proteome</keyword>
<dbReference type="Gene3D" id="3.20.20.150">
    <property type="entry name" value="Divalent-metal-dependent TIM barrel enzymes"/>
    <property type="match status" value="1"/>
</dbReference>
<comment type="caution">
    <text evidence="1">The sequence shown here is derived from an EMBL/GenBank/DDBJ whole genome shotgun (WGS) entry which is preliminary data.</text>
</comment>
<reference evidence="1 2" key="1">
    <citation type="submission" date="2020-04" db="EMBL/GenBank/DDBJ databases">
        <title>Thalassotalea sp. M1531, isolated from the surface of marine red alga.</title>
        <authorList>
            <person name="Pang L."/>
            <person name="Lu D.-C."/>
        </authorList>
    </citation>
    <scope>NUCLEOTIDE SEQUENCE [LARGE SCALE GENOMIC DNA]</scope>
    <source>
        <strain evidence="1 2">M1531</strain>
    </source>
</reference>
<name>A0A7Y0Q6E8_9GAMM</name>
<dbReference type="EMBL" id="JABBXH010000002">
    <property type="protein sequence ID" value="NMP31293.1"/>
    <property type="molecule type" value="Genomic_DNA"/>
</dbReference>
<organism evidence="1 2">
    <name type="scientific">Thalassotalea algicola</name>
    <dbReference type="NCBI Taxonomy" id="2716224"/>
    <lineage>
        <taxon>Bacteria</taxon>
        <taxon>Pseudomonadati</taxon>
        <taxon>Pseudomonadota</taxon>
        <taxon>Gammaproteobacteria</taxon>
        <taxon>Alteromonadales</taxon>
        <taxon>Colwelliaceae</taxon>
        <taxon>Thalassotalea</taxon>
    </lineage>
</organism>
<gene>
    <name evidence="1" type="ORF">HII17_06945</name>
</gene>
<dbReference type="AlphaFoldDB" id="A0A7Y0Q6E8"/>
<dbReference type="PANTHER" id="PTHR42194">
    <property type="entry name" value="UPF0276 PROTEIN HI_1600"/>
    <property type="match status" value="1"/>
</dbReference>
<dbReference type="NCBIfam" id="NF003818">
    <property type="entry name" value="PRK05409.1"/>
    <property type="match status" value="1"/>
</dbReference>
<dbReference type="InterPro" id="IPR007801">
    <property type="entry name" value="MbnB/TglH/ChrH"/>
</dbReference>
<dbReference type="RefSeq" id="WP_169074616.1">
    <property type="nucleotide sequence ID" value="NZ_JABBXH010000002.1"/>
</dbReference>
<dbReference type="Proteomes" id="UP000568664">
    <property type="component" value="Unassembled WGS sequence"/>
</dbReference>